<dbReference type="GeneID" id="54286628"/>
<proteinExistence type="predicted"/>
<dbReference type="Proteomes" id="UP000799778">
    <property type="component" value="Unassembled WGS sequence"/>
</dbReference>
<sequence>MLFPLRLFQSIVPLLTYFLLLEHAPFVCFLGKIRNSLWSSHGSHKTVCRRYRKACREIYASQSNHRMTRPALRTVSHKLTCR</sequence>
<dbReference type="EMBL" id="ML978076">
    <property type="protein sequence ID" value="KAF2010320.1"/>
    <property type="molecule type" value="Genomic_DNA"/>
</dbReference>
<accession>A0A6A5XBM6</accession>
<protein>
    <submittedName>
        <fullName evidence="1">Uncharacterized protein</fullName>
    </submittedName>
</protein>
<dbReference type="AlphaFoldDB" id="A0A6A5XBM6"/>
<evidence type="ECO:0000313" key="1">
    <source>
        <dbReference type="EMBL" id="KAF2010320.1"/>
    </source>
</evidence>
<reference evidence="1" key="1">
    <citation type="journal article" date="2020" name="Stud. Mycol.">
        <title>101 Dothideomycetes genomes: a test case for predicting lifestyles and emergence of pathogens.</title>
        <authorList>
            <person name="Haridas S."/>
            <person name="Albert R."/>
            <person name="Binder M."/>
            <person name="Bloem J."/>
            <person name="Labutti K."/>
            <person name="Salamov A."/>
            <person name="Andreopoulos B."/>
            <person name="Baker S."/>
            <person name="Barry K."/>
            <person name="Bills G."/>
            <person name="Bluhm B."/>
            <person name="Cannon C."/>
            <person name="Castanera R."/>
            <person name="Culley D."/>
            <person name="Daum C."/>
            <person name="Ezra D."/>
            <person name="Gonzalez J."/>
            <person name="Henrissat B."/>
            <person name="Kuo A."/>
            <person name="Liang C."/>
            <person name="Lipzen A."/>
            <person name="Lutzoni F."/>
            <person name="Magnuson J."/>
            <person name="Mondo S."/>
            <person name="Nolan M."/>
            <person name="Ohm R."/>
            <person name="Pangilinan J."/>
            <person name="Park H.-J."/>
            <person name="Ramirez L."/>
            <person name="Alfaro M."/>
            <person name="Sun H."/>
            <person name="Tritt A."/>
            <person name="Yoshinaga Y."/>
            <person name="Zwiers L.-H."/>
            <person name="Turgeon B."/>
            <person name="Goodwin S."/>
            <person name="Spatafora J."/>
            <person name="Crous P."/>
            <person name="Grigoriev I."/>
        </authorList>
    </citation>
    <scope>NUCLEOTIDE SEQUENCE</scope>
    <source>
        <strain evidence="1">CBS 175.79</strain>
    </source>
</reference>
<gene>
    <name evidence="1" type="ORF">BU24DRAFT_427445</name>
</gene>
<keyword evidence="2" id="KW-1185">Reference proteome</keyword>
<name>A0A6A5XBM6_9PLEO</name>
<evidence type="ECO:0000313" key="2">
    <source>
        <dbReference type="Proteomes" id="UP000799778"/>
    </source>
</evidence>
<dbReference type="RefSeq" id="XP_033378659.1">
    <property type="nucleotide sequence ID" value="XM_033529231.1"/>
</dbReference>
<organism evidence="1 2">
    <name type="scientific">Aaosphaeria arxii CBS 175.79</name>
    <dbReference type="NCBI Taxonomy" id="1450172"/>
    <lineage>
        <taxon>Eukaryota</taxon>
        <taxon>Fungi</taxon>
        <taxon>Dikarya</taxon>
        <taxon>Ascomycota</taxon>
        <taxon>Pezizomycotina</taxon>
        <taxon>Dothideomycetes</taxon>
        <taxon>Pleosporomycetidae</taxon>
        <taxon>Pleosporales</taxon>
        <taxon>Pleosporales incertae sedis</taxon>
        <taxon>Aaosphaeria</taxon>
    </lineage>
</organism>